<reference evidence="6 7" key="1">
    <citation type="journal article" date="2016" name="Nat. Commun.">
        <title>Thousands of microbial genomes shed light on interconnected biogeochemical processes in an aquifer system.</title>
        <authorList>
            <person name="Anantharaman K."/>
            <person name="Brown C.T."/>
            <person name="Hug L.A."/>
            <person name="Sharon I."/>
            <person name="Castelle C.J."/>
            <person name="Probst A.J."/>
            <person name="Thomas B.C."/>
            <person name="Singh A."/>
            <person name="Wilkins M.J."/>
            <person name="Karaoz U."/>
            <person name="Brodie E.L."/>
            <person name="Williams K.H."/>
            <person name="Hubbard S.S."/>
            <person name="Banfield J.F."/>
        </authorList>
    </citation>
    <scope>NUCLEOTIDE SEQUENCE [LARGE SCALE GENOMIC DNA]</scope>
</reference>
<evidence type="ECO:0000313" key="6">
    <source>
        <dbReference type="EMBL" id="OGF80683.1"/>
    </source>
</evidence>
<evidence type="ECO:0000259" key="5">
    <source>
        <dbReference type="PROSITE" id="PS50975"/>
    </source>
</evidence>
<dbReference type="GO" id="GO:0046872">
    <property type="term" value="F:metal ion binding"/>
    <property type="evidence" value="ECO:0007669"/>
    <property type="project" value="InterPro"/>
</dbReference>
<keyword evidence="1" id="KW-0436">Ligase</keyword>
<dbReference type="Gene3D" id="3.30.470.20">
    <property type="entry name" value="ATP-grasp fold, B domain"/>
    <property type="match status" value="1"/>
</dbReference>
<dbReference type="PANTHER" id="PTHR43585">
    <property type="entry name" value="FUMIPYRROLE BIOSYNTHESIS PROTEIN C"/>
    <property type="match status" value="1"/>
</dbReference>
<protein>
    <recommendedName>
        <fullName evidence="5">ATP-grasp domain-containing protein</fullName>
    </recommendedName>
</protein>
<dbReference type="PROSITE" id="PS50975">
    <property type="entry name" value="ATP_GRASP"/>
    <property type="match status" value="1"/>
</dbReference>
<dbReference type="STRING" id="1798351.A2930_01795"/>
<dbReference type="Pfam" id="PF13535">
    <property type="entry name" value="ATP-grasp_4"/>
    <property type="match status" value="1"/>
</dbReference>
<dbReference type="Gene3D" id="3.30.1490.20">
    <property type="entry name" value="ATP-grasp fold, A domain"/>
    <property type="match status" value="1"/>
</dbReference>
<dbReference type="GO" id="GO:0016874">
    <property type="term" value="F:ligase activity"/>
    <property type="evidence" value="ECO:0007669"/>
    <property type="project" value="UniProtKB-KW"/>
</dbReference>
<evidence type="ECO:0000256" key="3">
    <source>
        <dbReference type="ARBA" id="ARBA00022840"/>
    </source>
</evidence>
<dbReference type="InterPro" id="IPR052032">
    <property type="entry name" value="ATP-dep_AA_Ligase"/>
</dbReference>
<feature type="domain" description="ATP-grasp" evidence="5">
    <location>
        <begin position="115"/>
        <end position="303"/>
    </location>
</feature>
<organism evidence="6 7">
    <name type="scientific">Candidatus Giovannonibacteria bacterium RIFCSPLOWO2_01_FULL_45_34</name>
    <dbReference type="NCBI Taxonomy" id="1798351"/>
    <lineage>
        <taxon>Bacteria</taxon>
        <taxon>Candidatus Giovannoniibacteriota</taxon>
    </lineage>
</organism>
<evidence type="ECO:0000256" key="1">
    <source>
        <dbReference type="ARBA" id="ARBA00022598"/>
    </source>
</evidence>
<accession>A0A1F5WYL4</accession>
<dbReference type="SUPFAM" id="SSF52440">
    <property type="entry name" value="PreATP-grasp domain"/>
    <property type="match status" value="1"/>
</dbReference>
<dbReference type="SUPFAM" id="SSF56059">
    <property type="entry name" value="Glutathione synthetase ATP-binding domain-like"/>
    <property type="match status" value="1"/>
</dbReference>
<dbReference type="Proteomes" id="UP000178114">
    <property type="component" value="Unassembled WGS sequence"/>
</dbReference>
<dbReference type="InterPro" id="IPR016185">
    <property type="entry name" value="PreATP-grasp_dom_sf"/>
</dbReference>
<proteinExistence type="predicted"/>
<dbReference type="InterPro" id="IPR013815">
    <property type="entry name" value="ATP_grasp_subdomain_1"/>
</dbReference>
<evidence type="ECO:0000313" key="7">
    <source>
        <dbReference type="Proteomes" id="UP000178114"/>
    </source>
</evidence>
<comment type="caution">
    <text evidence="6">The sequence shown here is derived from an EMBL/GenBank/DDBJ whole genome shotgun (WGS) entry which is preliminary data.</text>
</comment>
<gene>
    <name evidence="6" type="ORF">A2930_01795</name>
</gene>
<sequence>MVLDKNSYLIILGAGPQQVAVYEKAAKLGLKTVALDYNPKADAIKIADKYILVSVNNNNIKECLTKLKDAGLKYSGVIASGIEVSPLASAIAKEFNLIWSSEETAFNTTNKCARSTLLQDAGIPIPRFEIIDSPVLPNINFPFVVKPSDNSGSRGVRIVDSEKEWLLAYDEAKTYSSDGIVIVEELLQGDEISIEGFVLDGEVLIHGFFDRNYIPGFYPYFMEDGCTFPTRLPPKIVKEAHKVYSQAVMALGIKAGPTKGDLIVTVEGVKVLEVTSRFSPLFPMILPFLTGVDPMETLVRWAVGMEVPRSLLEPKFTKAMAHRYYFHKPGKVSKLTGLKSLKDQPGVKLVIFLRNVNLGDILAPSSYINRPLYLAAIANDRETAIKLAENALKTVHIEVEHINK</sequence>
<dbReference type="AlphaFoldDB" id="A0A1F5WYL4"/>
<dbReference type="PANTHER" id="PTHR43585:SF2">
    <property type="entry name" value="ATP-GRASP ENZYME FSQD"/>
    <property type="match status" value="1"/>
</dbReference>
<keyword evidence="2 4" id="KW-0547">Nucleotide-binding</keyword>
<dbReference type="GO" id="GO:0005524">
    <property type="term" value="F:ATP binding"/>
    <property type="evidence" value="ECO:0007669"/>
    <property type="project" value="UniProtKB-UniRule"/>
</dbReference>
<dbReference type="InterPro" id="IPR011761">
    <property type="entry name" value="ATP-grasp"/>
</dbReference>
<evidence type="ECO:0000256" key="4">
    <source>
        <dbReference type="PROSITE-ProRule" id="PRU00409"/>
    </source>
</evidence>
<keyword evidence="3 4" id="KW-0067">ATP-binding</keyword>
<evidence type="ECO:0000256" key="2">
    <source>
        <dbReference type="ARBA" id="ARBA00022741"/>
    </source>
</evidence>
<name>A0A1F5WYL4_9BACT</name>
<dbReference type="EMBL" id="MFID01000031">
    <property type="protein sequence ID" value="OGF80683.1"/>
    <property type="molecule type" value="Genomic_DNA"/>
</dbReference>
<dbReference type="Gene3D" id="3.40.50.20">
    <property type="match status" value="1"/>
</dbReference>